<accession>A0A6J5KPH7</accession>
<protein>
    <submittedName>
        <fullName evidence="1">Uncharacterized protein</fullName>
    </submittedName>
</protein>
<sequence length="134" mass="16112">MAIKADQELTRAEQIFWDKAPKRLKSIGLPFKDEFSWHNWVYSITRNEHANPVRADVSSMTDHQVVAFVRKHARDNQSAMYELWCLLDDFDDPDYDPLEYYGKFRTRYHAWRYIARQIAGEDSDDMMEEPEEFR</sequence>
<reference evidence="1" key="1">
    <citation type="submission" date="2020-04" db="EMBL/GenBank/DDBJ databases">
        <authorList>
            <person name="Chiriac C."/>
            <person name="Salcher M."/>
            <person name="Ghai R."/>
            <person name="Kavagutti S V."/>
        </authorList>
    </citation>
    <scope>NUCLEOTIDE SEQUENCE</scope>
</reference>
<name>A0A6J5KPH7_9CAUD</name>
<dbReference type="EMBL" id="LR796167">
    <property type="protein sequence ID" value="CAB4123156.1"/>
    <property type="molecule type" value="Genomic_DNA"/>
</dbReference>
<proteinExistence type="predicted"/>
<gene>
    <name evidence="1" type="ORF">UFOVP29_315</name>
</gene>
<evidence type="ECO:0000313" key="1">
    <source>
        <dbReference type="EMBL" id="CAB4123156.1"/>
    </source>
</evidence>
<organism evidence="1">
    <name type="scientific">uncultured Caudovirales phage</name>
    <dbReference type="NCBI Taxonomy" id="2100421"/>
    <lineage>
        <taxon>Viruses</taxon>
        <taxon>Duplodnaviria</taxon>
        <taxon>Heunggongvirae</taxon>
        <taxon>Uroviricota</taxon>
        <taxon>Caudoviricetes</taxon>
        <taxon>Peduoviridae</taxon>
        <taxon>Maltschvirus</taxon>
        <taxon>Maltschvirus maltsch</taxon>
    </lineage>
</organism>